<dbReference type="PANTHER" id="PTHR43280:SF28">
    <property type="entry name" value="HTH-TYPE TRANSCRIPTIONAL ACTIVATOR RHAS"/>
    <property type="match status" value="1"/>
</dbReference>
<keyword evidence="6" id="KW-1185">Reference proteome</keyword>
<protein>
    <recommendedName>
        <fullName evidence="4">HTH araC/xylS-type domain-containing protein</fullName>
    </recommendedName>
</protein>
<gene>
    <name evidence="5" type="ORF">DCC35_18660</name>
</gene>
<dbReference type="Pfam" id="PF12833">
    <property type="entry name" value="HTH_18"/>
    <property type="match status" value="1"/>
</dbReference>
<evidence type="ECO:0000256" key="3">
    <source>
        <dbReference type="ARBA" id="ARBA00023163"/>
    </source>
</evidence>
<keyword evidence="2" id="KW-0238">DNA-binding</keyword>
<proteinExistence type="predicted"/>
<dbReference type="GO" id="GO:0043565">
    <property type="term" value="F:sequence-specific DNA binding"/>
    <property type="evidence" value="ECO:0007669"/>
    <property type="project" value="InterPro"/>
</dbReference>
<dbReference type="InterPro" id="IPR018062">
    <property type="entry name" value="HTH_AraC-typ_CS"/>
</dbReference>
<dbReference type="AlphaFoldDB" id="A0A4D7JWV5"/>
<keyword evidence="1" id="KW-0805">Transcription regulation</keyword>
<sequence>MLADENIYNAVMHIESNFASDSDIKILSDIACYSPVHFRRLFKNQTGYTPAKYLEMIRISKSIELIRAKAPVREIAFDIGFNNYETFIRAFKKYSGIAPGDLISLLKILEQETDEDQPVVIIHESASLSQTRSLLENSLEENLFTKDKIQDLKVFRITESSKSTRKITDKFSFYDDLVTAQTIINSF</sequence>
<dbReference type="InterPro" id="IPR018060">
    <property type="entry name" value="HTH_AraC"/>
</dbReference>
<dbReference type="SUPFAM" id="SSF46689">
    <property type="entry name" value="Homeodomain-like"/>
    <property type="match status" value="2"/>
</dbReference>
<feature type="domain" description="HTH araC/xylS-type" evidence="4">
    <location>
        <begin position="8"/>
        <end position="105"/>
    </location>
</feature>
<organism evidence="5 6">
    <name type="scientific">Mangrovivirga cuniculi</name>
    <dbReference type="NCBI Taxonomy" id="2715131"/>
    <lineage>
        <taxon>Bacteria</taxon>
        <taxon>Pseudomonadati</taxon>
        <taxon>Bacteroidota</taxon>
        <taxon>Cytophagia</taxon>
        <taxon>Cytophagales</taxon>
        <taxon>Mangrovivirgaceae</taxon>
        <taxon>Mangrovivirga</taxon>
    </lineage>
</organism>
<dbReference type="Gene3D" id="1.10.10.60">
    <property type="entry name" value="Homeodomain-like"/>
    <property type="match status" value="2"/>
</dbReference>
<name>A0A4D7JWV5_9BACT</name>
<dbReference type="PANTHER" id="PTHR43280">
    <property type="entry name" value="ARAC-FAMILY TRANSCRIPTIONAL REGULATOR"/>
    <property type="match status" value="1"/>
</dbReference>
<evidence type="ECO:0000313" key="5">
    <source>
        <dbReference type="EMBL" id="QCK16606.1"/>
    </source>
</evidence>
<reference evidence="5 6" key="1">
    <citation type="submission" date="2018-04" db="EMBL/GenBank/DDBJ databases">
        <title>Complete genome uncultured novel isolate.</title>
        <authorList>
            <person name="Merlino G."/>
        </authorList>
    </citation>
    <scope>NUCLEOTIDE SEQUENCE [LARGE SCALE GENOMIC DNA]</scope>
    <source>
        <strain evidence="6">R1DC9</strain>
    </source>
</reference>
<dbReference type="EMBL" id="CP028923">
    <property type="protein sequence ID" value="QCK16606.1"/>
    <property type="molecule type" value="Genomic_DNA"/>
</dbReference>
<dbReference type="KEGG" id="fpf:DCC35_18660"/>
<dbReference type="InterPro" id="IPR009057">
    <property type="entry name" value="Homeodomain-like_sf"/>
</dbReference>
<dbReference type="SMART" id="SM00342">
    <property type="entry name" value="HTH_ARAC"/>
    <property type="match status" value="1"/>
</dbReference>
<dbReference type="PROSITE" id="PS01124">
    <property type="entry name" value="HTH_ARAC_FAMILY_2"/>
    <property type="match status" value="1"/>
</dbReference>
<dbReference type="RefSeq" id="WP_137092197.1">
    <property type="nucleotide sequence ID" value="NZ_CP028923.1"/>
</dbReference>
<dbReference type="Proteomes" id="UP000298616">
    <property type="component" value="Chromosome"/>
</dbReference>
<evidence type="ECO:0000259" key="4">
    <source>
        <dbReference type="PROSITE" id="PS01124"/>
    </source>
</evidence>
<keyword evidence="3" id="KW-0804">Transcription</keyword>
<evidence type="ECO:0000313" key="6">
    <source>
        <dbReference type="Proteomes" id="UP000298616"/>
    </source>
</evidence>
<dbReference type="OrthoDB" id="792101at2"/>
<evidence type="ECO:0000256" key="1">
    <source>
        <dbReference type="ARBA" id="ARBA00023015"/>
    </source>
</evidence>
<accession>A0A4D7JWV5</accession>
<dbReference type="PROSITE" id="PS00041">
    <property type="entry name" value="HTH_ARAC_FAMILY_1"/>
    <property type="match status" value="1"/>
</dbReference>
<evidence type="ECO:0000256" key="2">
    <source>
        <dbReference type="ARBA" id="ARBA00023125"/>
    </source>
</evidence>
<dbReference type="GO" id="GO:0003700">
    <property type="term" value="F:DNA-binding transcription factor activity"/>
    <property type="evidence" value="ECO:0007669"/>
    <property type="project" value="InterPro"/>
</dbReference>